<reference evidence="3" key="2">
    <citation type="journal article" date="2013" name="Nat. Commun.">
        <title>Genome of the Chinese tree shrew.</title>
        <authorList>
            <person name="Fan Y."/>
            <person name="Huang Z.Y."/>
            <person name="Cao C.C."/>
            <person name="Chen C.S."/>
            <person name="Chen Y.X."/>
            <person name="Fan D.D."/>
            <person name="He J."/>
            <person name="Hou H.L."/>
            <person name="Hu L."/>
            <person name="Hu X.T."/>
            <person name="Jiang X.T."/>
            <person name="Lai R."/>
            <person name="Lang Y.S."/>
            <person name="Liang B."/>
            <person name="Liao S.G."/>
            <person name="Mu D."/>
            <person name="Ma Y.Y."/>
            <person name="Niu Y.Y."/>
            <person name="Sun X.Q."/>
            <person name="Xia J.Q."/>
            <person name="Xiao J."/>
            <person name="Xiong Z.Q."/>
            <person name="Xu L."/>
            <person name="Yang L."/>
            <person name="Zhang Y."/>
            <person name="Zhao W."/>
            <person name="Zhao X.D."/>
            <person name="Zheng Y.T."/>
            <person name="Zhou J.M."/>
            <person name="Zhu Y.B."/>
            <person name="Zhang G.J."/>
            <person name="Wang J."/>
            <person name="Yao Y.G."/>
        </authorList>
    </citation>
    <scope>NUCLEOTIDE SEQUENCE [LARGE SCALE GENOMIC DNA]</scope>
</reference>
<name>L9KNF3_TUPCH</name>
<feature type="region of interest" description="Disordered" evidence="1">
    <location>
        <begin position="126"/>
        <end position="145"/>
    </location>
</feature>
<evidence type="ECO:0000256" key="1">
    <source>
        <dbReference type="SAM" id="MobiDB-lite"/>
    </source>
</evidence>
<keyword evidence="3" id="KW-1185">Reference proteome</keyword>
<evidence type="ECO:0000313" key="3">
    <source>
        <dbReference type="Proteomes" id="UP000011518"/>
    </source>
</evidence>
<sequence>MLNVRNLASLNVSGRFLARKAKVKLPRAKKPRLHDLECQNHSNGFGQNSRNSHCEHKAKCDLLEDTGGCIWMANEEQGAEEAWQERDEQNKAENLVLVLTMGVSRCFTKIPKTTAVRRKKHRAMQAMAVPKASSKAKNVTDLGRQ</sequence>
<protein>
    <submittedName>
        <fullName evidence="2">Uncharacterized protein</fullName>
    </submittedName>
</protein>
<evidence type="ECO:0000313" key="2">
    <source>
        <dbReference type="EMBL" id="ELW64288.1"/>
    </source>
</evidence>
<dbReference type="AlphaFoldDB" id="L9KNF3"/>
<reference evidence="3" key="1">
    <citation type="submission" date="2012-07" db="EMBL/GenBank/DDBJ databases">
        <title>Genome of the Chinese tree shrew, a rising model animal genetically related to primates.</title>
        <authorList>
            <person name="Zhang G."/>
            <person name="Fan Y."/>
            <person name="Yao Y."/>
            <person name="Huang Z."/>
        </authorList>
    </citation>
    <scope>NUCLEOTIDE SEQUENCE [LARGE SCALE GENOMIC DNA]</scope>
</reference>
<dbReference type="EMBL" id="KB320743">
    <property type="protein sequence ID" value="ELW64288.1"/>
    <property type="molecule type" value="Genomic_DNA"/>
</dbReference>
<accession>L9KNF3</accession>
<organism evidence="2 3">
    <name type="scientific">Tupaia chinensis</name>
    <name type="common">Chinese tree shrew</name>
    <name type="synonym">Tupaia belangeri chinensis</name>
    <dbReference type="NCBI Taxonomy" id="246437"/>
    <lineage>
        <taxon>Eukaryota</taxon>
        <taxon>Metazoa</taxon>
        <taxon>Chordata</taxon>
        <taxon>Craniata</taxon>
        <taxon>Vertebrata</taxon>
        <taxon>Euteleostomi</taxon>
        <taxon>Mammalia</taxon>
        <taxon>Eutheria</taxon>
        <taxon>Euarchontoglires</taxon>
        <taxon>Scandentia</taxon>
        <taxon>Tupaiidae</taxon>
        <taxon>Tupaia</taxon>
    </lineage>
</organism>
<dbReference type="Proteomes" id="UP000011518">
    <property type="component" value="Unassembled WGS sequence"/>
</dbReference>
<gene>
    <name evidence="2" type="ORF">TREES_T100006640</name>
</gene>
<proteinExistence type="predicted"/>
<dbReference type="InParanoid" id="L9KNF3"/>